<evidence type="ECO:0000256" key="1">
    <source>
        <dbReference type="ARBA" id="ARBA00006479"/>
    </source>
</evidence>
<dbReference type="InterPro" id="IPR000600">
    <property type="entry name" value="ROK"/>
</dbReference>
<proteinExistence type="inferred from homology"/>
<dbReference type="PANTHER" id="PTHR18964:SF149">
    <property type="entry name" value="BIFUNCTIONAL UDP-N-ACETYLGLUCOSAMINE 2-EPIMERASE_N-ACETYLMANNOSAMINE KINASE"/>
    <property type="match status" value="1"/>
</dbReference>
<dbReference type="PROSITE" id="PS01125">
    <property type="entry name" value="ROK"/>
    <property type="match status" value="1"/>
</dbReference>
<dbReference type="EMBL" id="CP029494">
    <property type="protein sequence ID" value="AWN21952.1"/>
    <property type="molecule type" value="Genomic_DNA"/>
</dbReference>
<name>A0A2Z3JAD2_9DEIO</name>
<dbReference type="SUPFAM" id="SSF53067">
    <property type="entry name" value="Actin-like ATPase domain"/>
    <property type="match status" value="1"/>
</dbReference>
<protein>
    <submittedName>
        <fullName evidence="2">ROK family protein</fullName>
    </submittedName>
</protein>
<comment type="similarity">
    <text evidence="1">Belongs to the ROK (NagC/XylR) family.</text>
</comment>
<evidence type="ECO:0000313" key="2">
    <source>
        <dbReference type="EMBL" id="AWN21952.1"/>
    </source>
</evidence>
<dbReference type="KEGG" id="dez:DKM44_00795"/>
<dbReference type="PANTHER" id="PTHR18964">
    <property type="entry name" value="ROK (REPRESSOR, ORF, KINASE) FAMILY"/>
    <property type="match status" value="1"/>
</dbReference>
<dbReference type="OrthoDB" id="9810372at2"/>
<sequence>MLFSILNSRVWNRPVAKCDVHSACEEAGRESALSMAALERSRTVLALDVGGTKLAAGLVSEGGELLESLREPTRLDTGPQGVTRQLVALAHRLLERSALPVVGVGVGCGGPLDTALGLIKSPPNLPGWTDYPLTRRLEEALQLPVWLDNDANAAALAEFSFGAGRGCREMVYLTISTGIGGGLILGGHLYTGKSGNAGELGHIQVVYDGERCNCGGQGCLEQYASGSSIARRARQLAAEHPESLLWQLEPDPAGITAHTILRALEAGDVVVRGFWDQTIQYLAAGVSSVVHTFDPQRVVIGGGITNFGEWLFGPLRQQVARRTMPPLWQGVEIVPAELGDQVGVYGAAAVALRHLEAGLAGARPPGEAPPAPGRFS</sequence>
<keyword evidence="3" id="KW-1185">Reference proteome</keyword>
<dbReference type="InterPro" id="IPR049874">
    <property type="entry name" value="ROK_cs"/>
</dbReference>
<dbReference type="AlphaFoldDB" id="A0A2Z3JAD2"/>
<dbReference type="Pfam" id="PF00480">
    <property type="entry name" value="ROK"/>
    <property type="match status" value="1"/>
</dbReference>
<evidence type="ECO:0000313" key="3">
    <source>
        <dbReference type="Proteomes" id="UP000245368"/>
    </source>
</evidence>
<dbReference type="Proteomes" id="UP000245368">
    <property type="component" value="Chromosome"/>
</dbReference>
<reference evidence="2 3" key="1">
    <citation type="submission" date="2018-05" db="EMBL/GenBank/DDBJ databases">
        <title>Complete Genome Sequence of Deinococcus sp. strain 17bor-2.</title>
        <authorList>
            <person name="Srinivasan S."/>
        </authorList>
    </citation>
    <scope>NUCLEOTIDE SEQUENCE [LARGE SCALE GENOMIC DNA]</scope>
    <source>
        <strain evidence="2 3">17bor-2</strain>
    </source>
</reference>
<accession>A0A2Z3JAD2</accession>
<organism evidence="2 3">
    <name type="scientific">Deinococcus irradiatisoli</name>
    <dbReference type="NCBI Taxonomy" id="2202254"/>
    <lineage>
        <taxon>Bacteria</taxon>
        <taxon>Thermotogati</taxon>
        <taxon>Deinococcota</taxon>
        <taxon>Deinococci</taxon>
        <taxon>Deinococcales</taxon>
        <taxon>Deinococcaceae</taxon>
        <taxon>Deinococcus</taxon>
    </lineage>
</organism>
<dbReference type="Gene3D" id="3.30.420.40">
    <property type="match status" value="2"/>
</dbReference>
<gene>
    <name evidence="2" type="ORF">DKM44_00795</name>
</gene>
<dbReference type="InterPro" id="IPR043129">
    <property type="entry name" value="ATPase_NBD"/>
</dbReference>